<dbReference type="Proteomes" id="UP001319883">
    <property type="component" value="Unassembled WGS sequence"/>
</dbReference>
<protein>
    <submittedName>
        <fullName evidence="1">TIGR02647 family protein</fullName>
    </submittedName>
</protein>
<evidence type="ECO:0000313" key="1">
    <source>
        <dbReference type="EMBL" id="MBZ9567914.1"/>
    </source>
</evidence>
<dbReference type="EMBL" id="JAGXFD010000001">
    <property type="protein sequence ID" value="MBZ9567914.1"/>
    <property type="molecule type" value="Genomic_DNA"/>
</dbReference>
<dbReference type="InterPro" id="IPR013468">
    <property type="entry name" value="CHP02647"/>
</dbReference>
<evidence type="ECO:0000313" key="2">
    <source>
        <dbReference type="Proteomes" id="UP001319883"/>
    </source>
</evidence>
<accession>A0ABS7X0F7</accession>
<gene>
    <name evidence="1" type="ORF">KGQ91_09505</name>
</gene>
<reference evidence="1 2" key="1">
    <citation type="submission" date="2021-05" db="EMBL/GenBank/DDBJ databases">
        <title>Petroleum and Energy Research Collection (APPE): ex situ preservation of microbial diversity associated with the oil industry and exploitation of its biotechnological potential.</title>
        <authorList>
            <person name="Paixao C.T.M."/>
            <person name="Gomes M.B."/>
            <person name="Oliveira V.M."/>
        </authorList>
    </citation>
    <scope>NUCLEOTIDE SEQUENCE [LARGE SCALE GENOMIC DNA]</scope>
    <source>
        <strain evidence="1 2">LIT2</strain>
    </source>
</reference>
<name>A0ABS7X0F7_9GAMM</name>
<comment type="caution">
    <text evidence="1">The sequence shown here is derived from an EMBL/GenBank/DDBJ whole genome shotgun (WGS) entry which is preliminary data.</text>
</comment>
<dbReference type="Pfam" id="PF18918">
    <property type="entry name" value="DUF5669"/>
    <property type="match status" value="1"/>
</dbReference>
<proteinExistence type="predicted"/>
<organism evidence="1 2">
    <name type="scientific">Modicisalibacter tunisiensis</name>
    <dbReference type="NCBI Taxonomy" id="390637"/>
    <lineage>
        <taxon>Bacteria</taxon>
        <taxon>Pseudomonadati</taxon>
        <taxon>Pseudomonadota</taxon>
        <taxon>Gammaproteobacteria</taxon>
        <taxon>Oceanospirillales</taxon>
        <taxon>Halomonadaceae</taxon>
        <taxon>Modicisalibacter</taxon>
    </lineage>
</organism>
<dbReference type="NCBIfam" id="TIGR02647">
    <property type="entry name" value="DNA"/>
    <property type="match status" value="1"/>
</dbReference>
<sequence>MTYSPDVLDALNLLCLFNLDTRQEGLKVHGSADPDRVAAARRLYDQGLVTQADGGYLTERGREAAEQAQALWRLLVAEPVTTG</sequence>
<keyword evidence="2" id="KW-1185">Reference proteome</keyword>
<dbReference type="RefSeq" id="WP_224420885.1">
    <property type="nucleotide sequence ID" value="NZ_JAGXFD010000001.1"/>
</dbReference>